<dbReference type="SMART" id="SM00257">
    <property type="entry name" value="LysM"/>
    <property type="match status" value="1"/>
</dbReference>
<dbReference type="Gene3D" id="3.10.350.10">
    <property type="entry name" value="LysM domain"/>
    <property type="match status" value="1"/>
</dbReference>
<gene>
    <name evidence="2" type="ORF">KDK92_09810</name>
</gene>
<reference evidence="2" key="1">
    <citation type="journal article" date="2021" name="mSystems">
        <title>Bacteria and Archaea Synergistically Convert Glycine Betaine to Biogenic Methane in the Formosa Cold Seep of the South China Sea.</title>
        <authorList>
            <person name="Li L."/>
            <person name="Zhang W."/>
            <person name="Zhang S."/>
            <person name="Song L."/>
            <person name="Sun Q."/>
            <person name="Zhang H."/>
            <person name="Xiang H."/>
            <person name="Dong X."/>
        </authorList>
    </citation>
    <scope>NUCLEOTIDE SEQUENCE</scope>
    <source>
        <strain evidence="2">ZWT</strain>
    </source>
</reference>
<dbReference type="CDD" id="cd00118">
    <property type="entry name" value="LysM"/>
    <property type="match status" value="1"/>
</dbReference>
<evidence type="ECO:0000313" key="3">
    <source>
        <dbReference type="Proteomes" id="UP001056429"/>
    </source>
</evidence>
<name>A0A9J6P1D7_9CLOT</name>
<evidence type="ECO:0000313" key="2">
    <source>
        <dbReference type="EMBL" id="MCM1990038.1"/>
    </source>
</evidence>
<accession>A0A9J6P1D7</accession>
<dbReference type="RefSeq" id="WP_250859083.1">
    <property type="nucleotide sequence ID" value="NZ_JAGSOJ010000002.1"/>
</dbReference>
<proteinExistence type="predicted"/>
<dbReference type="Proteomes" id="UP001056429">
    <property type="component" value="Unassembled WGS sequence"/>
</dbReference>
<comment type="caution">
    <text evidence="2">The sequence shown here is derived from an EMBL/GenBank/DDBJ whole genome shotgun (WGS) entry which is preliminary data.</text>
</comment>
<dbReference type="InterPro" id="IPR024300">
    <property type="entry name" value="SipL_SPOCS_dom"/>
</dbReference>
<protein>
    <submittedName>
        <fullName evidence="2">DUF3794 domain-containing protein</fullName>
    </submittedName>
</protein>
<evidence type="ECO:0000259" key="1">
    <source>
        <dbReference type="PROSITE" id="PS51782"/>
    </source>
</evidence>
<reference evidence="2" key="2">
    <citation type="submission" date="2021-04" db="EMBL/GenBank/DDBJ databases">
        <authorList>
            <person name="Dong X."/>
        </authorList>
    </citation>
    <scope>NUCLEOTIDE SEQUENCE</scope>
    <source>
        <strain evidence="2">ZWT</strain>
    </source>
</reference>
<dbReference type="AlphaFoldDB" id="A0A9J6P1D7"/>
<dbReference type="InterPro" id="IPR018392">
    <property type="entry name" value="LysM"/>
</dbReference>
<feature type="domain" description="LysM" evidence="1">
    <location>
        <begin position="469"/>
        <end position="512"/>
    </location>
</feature>
<dbReference type="EMBL" id="JAGSOJ010000002">
    <property type="protein sequence ID" value="MCM1990038.1"/>
    <property type="molecule type" value="Genomic_DNA"/>
</dbReference>
<dbReference type="Pfam" id="PF12673">
    <property type="entry name" value="SipL"/>
    <property type="match status" value="3"/>
</dbReference>
<dbReference type="PROSITE" id="PS51782">
    <property type="entry name" value="LYSM"/>
    <property type="match status" value="1"/>
</dbReference>
<sequence>MELIKENIEFEKMLGENFNDTIIHEEYIVPDTHPDISEILMINSKMKNIHKEMMKDKVHVNGEIDFTILYTTMEDEEEVVCSLNYTKTFASIIEMTGVNHEMISEAECSIEHMECIILNSRKVCVEGVVNVKVEVSKMNNLDIVKAIDMGSDVQCAEKHMHMDKIIGMVNGDITGETEILIPVHMPEIYEVMDCSVTFKSKEIVLYDDMVKFSCRACIKILYRAMNTHELCVIENDVYLEKECELSGVSSMMAHLGKFTIKNISHMIKANEEGEMKCIFVDMIIGIFCKVMDVVSMNLIEDAYSPTMMLEMAKESVEMDVIHKIVKEELVVKGKIEIDDDIPRPKEILFTSGDICITEKRIVEDKVLVEGVMKVSVLYKAHDKDHGYVFAVYEEIPFDHSMEVHGAKIHMHSILKASLDHIECDIEHDEIKIKGVIDMTCKVTYKSQKEFLMDVCEKEGEPPKKKGSFIIYVVQSEDTLWKVAKKYNTTIDLICKINDITEGDIKANTKLIIPGRAVI</sequence>
<dbReference type="InterPro" id="IPR036779">
    <property type="entry name" value="LysM_dom_sf"/>
</dbReference>
<dbReference type="Pfam" id="PF01476">
    <property type="entry name" value="LysM"/>
    <property type="match status" value="1"/>
</dbReference>
<organism evidence="2 3">
    <name type="scientific">Oceanirhabdus seepicola</name>
    <dbReference type="NCBI Taxonomy" id="2828781"/>
    <lineage>
        <taxon>Bacteria</taxon>
        <taxon>Bacillati</taxon>
        <taxon>Bacillota</taxon>
        <taxon>Clostridia</taxon>
        <taxon>Eubacteriales</taxon>
        <taxon>Clostridiaceae</taxon>
        <taxon>Oceanirhabdus</taxon>
    </lineage>
</organism>
<keyword evidence="3" id="KW-1185">Reference proteome</keyword>
<dbReference type="SUPFAM" id="SSF54106">
    <property type="entry name" value="LysM domain"/>
    <property type="match status" value="1"/>
</dbReference>